<evidence type="ECO:0000256" key="1">
    <source>
        <dbReference type="SAM" id="Phobius"/>
    </source>
</evidence>
<organism evidence="2 3">
    <name type="scientific">Octopus sinensis</name>
    <name type="common">East Asian common octopus</name>
    <dbReference type="NCBI Taxonomy" id="2607531"/>
    <lineage>
        <taxon>Eukaryota</taxon>
        <taxon>Metazoa</taxon>
        <taxon>Spiralia</taxon>
        <taxon>Lophotrochozoa</taxon>
        <taxon>Mollusca</taxon>
        <taxon>Cephalopoda</taxon>
        <taxon>Coleoidea</taxon>
        <taxon>Octopodiformes</taxon>
        <taxon>Octopoda</taxon>
        <taxon>Incirrata</taxon>
        <taxon>Octopodidae</taxon>
        <taxon>Octopus</taxon>
    </lineage>
</organism>
<evidence type="ECO:0000313" key="3">
    <source>
        <dbReference type="RefSeq" id="XP_029653114.1"/>
    </source>
</evidence>
<dbReference type="KEGG" id="osn:115226230"/>
<dbReference type="RefSeq" id="XP_029653114.1">
    <property type="nucleotide sequence ID" value="XM_029797254.2"/>
</dbReference>
<dbReference type="Proteomes" id="UP000515154">
    <property type="component" value="Linkage group LG29"/>
</dbReference>
<keyword evidence="1" id="KW-0472">Membrane</keyword>
<keyword evidence="1" id="KW-0812">Transmembrane</keyword>
<gene>
    <name evidence="3" type="primary">LOC115226230</name>
</gene>
<dbReference type="Gene3D" id="3.40.50.11350">
    <property type="match status" value="1"/>
</dbReference>
<proteinExistence type="predicted"/>
<sequence length="390" mass="44878">MELRSSLQKNFTIWIIFCFLLLTVVGMVVLQHMHFTTSSPTEVTQIYRLLENHIKQYQEIIELQIKKEFESILQKYAIEVKKKTEMTPNRTKYLIYKCAGGIGAVHCSGWGNRLVGILSTYMLSMATDRTFGIIMTNPCPLTETLVPNDYRWNFSMSAFGNMSSISIDVRNNNGFTNSLATIDFNARYPQDVVFIAANQDYLHLLQRNGLYKKKIPPWSRGEMYVKVFQSLFKLSPIAQVELDTFLKKARPNPETKLICAQIRIGKNPTIPWDNRVITPPKLVDVIWKFLNETGNNARIFVTADSENIRRLAKTYYGKRSVDTAGPIIHMDKPYRYNKSEVCEGVRKLILDQFVLIKCDTIVISTSSYARIPAMIHGPKNRFFFINGKIK</sequence>
<keyword evidence="2" id="KW-1185">Reference proteome</keyword>
<dbReference type="AlphaFoldDB" id="A0A6P7TM84"/>
<name>A0A6P7TM84_9MOLL</name>
<evidence type="ECO:0000313" key="2">
    <source>
        <dbReference type="Proteomes" id="UP000515154"/>
    </source>
</evidence>
<accession>A0A6P7TM84</accession>
<feature type="transmembrane region" description="Helical" evidence="1">
    <location>
        <begin position="12"/>
        <end position="30"/>
    </location>
</feature>
<reference evidence="3" key="1">
    <citation type="submission" date="2025-08" db="UniProtKB">
        <authorList>
            <consortium name="RefSeq"/>
        </authorList>
    </citation>
    <scope>IDENTIFICATION</scope>
</reference>
<keyword evidence="1" id="KW-1133">Transmembrane helix</keyword>
<protein>
    <submittedName>
        <fullName evidence="3">Uncharacterized protein LOC115226230</fullName>
    </submittedName>
</protein>